<dbReference type="GO" id="GO:0009897">
    <property type="term" value="C:external side of plasma membrane"/>
    <property type="evidence" value="ECO:0007669"/>
    <property type="project" value="TreeGrafter"/>
</dbReference>
<protein>
    <recommendedName>
        <fullName evidence="5">Immunoglobulin-like beta-sandwich domain-containing protein</fullName>
    </recommendedName>
</protein>
<dbReference type="GO" id="GO:0005102">
    <property type="term" value="F:signaling receptor binding"/>
    <property type="evidence" value="ECO:0007669"/>
    <property type="project" value="TreeGrafter"/>
</dbReference>
<dbReference type="InterPro" id="IPR013783">
    <property type="entry name" value="Ig-like_fold"/>
</dbReference>
<evidence type="ECO:0000256" key="3">
    <source>
        <dbReference type="ARBA" id="ARBA00023319"/>
    </source>
</evidence>
<dbReference type="GO" id="GO:0001817">
    <property type="term" value="P:regulation of cytokine production"/>
    <property type="evidence" value="ECO:0007669"/>
    <property type="project" value="TreeGrafter"/>
</dbReference>
<reference evidence="6" key="1">
    <citation type="submission" date="2025-08" db="UniProtKB">
        <authorList>
            <consortium name="Ensembl"/>
        </authorList>
    </citation>
    <scope>IDENTIFICATION</scope>
</reference>
<evidence type="ECO:0000313" key="7">
    <source>
        <dbReference type="Proteomes" id="UP000265020"/>
    </source>
</evidence>
<evidence type="ECO:0000259" key="5">
    <source>
        <dbReference type="Pfam" id="PF00047"/>
    </source>
</evidence>
<organism evidence="6 7">
    <name type="scientific">Cyprinodon variegatus</name>
    <name type="common">Sheepshead minnow</name>
    <dbReference type="NCBI Taxonomy" id="28743"/>
    <lineage>
        <taxon>Eukaryota</taxon>
        <taxon>Metazoa</taxon>
        <taxon>Chordata</taxon>
        <taxon>Craniata</taxon>
        <taxon>Vertebrata</taxon>
        <taxon>Euteleostomi</taxon>
        <taxon>Actinopterygii</taxon>
        <taxon>Neopterygii</taxon>
        <taxon>Teleostei</taxon>
        <taxon>Neoteleostei</taxon>
        <taxon>Acanthomorphata</taxon>
        <taxon>Ovalentaria</taxon>
        <taxon>Atherinomorphae</taxon>
        <taxon>Cyprinodontiformes</taxon>
        <taxon>Cyprinodontidae</taxon>
        <taxon>Cyprinodon</taxon>
    </lineage>
</organism>
<evidence type="ECO:0000256" key="1">
    <source>
        <dbReference type="ARBA" id="ARBA00004370"/>
    </source>
</evidence>
<dbReference type="GO" id="GO:0050852">
    <property type="term" value="P:T cell receptor signaling pathway"/>
    <property type="evidence" value="ECO:0007669"/>
    <property type="project" value="TreeGrafter"/>
</dbReference>
<sequence>MEPWKDRRDRKVHVFKNGPDQPGEQNQIYRTRTKMNEDLLRTGDLSLTLRDPTYGDSGTFTCRLWEISGLVVWPLMHPAGPHH</sequence>
<dbReference type="SUPFAM" id="SSF48726">
    <property type="entry name" value="Immunoglobulin"/>
    <property type="match status" value="1"/>
</dbReference>
<dbReference type="InterPro" id="IPR050504">
    <property type="entry name" value="IgSF_BTN/MOG"/>
</dbReference>
<keyword evidence="7" id="KW-1185">Reference proteome</keyword>
<keyword evidence="2" id="KW-0472">Membrane</keyword>
<evidence type="ECO:0000256" key="4">
    <source>
        <dbReference type="SAM" id="MobiDB-lite"/>
    </source>
</evidence>
<dbReference type="PANTHER" id="PTHR24100">
    <property type="entry name" value="BUTYROPHILIN"/>
    <property type="match status" value="1"/>
</dbReference>
<evidence type="ECO:0000256" key="2">
    <source>
        <dbReference type="ARBA" id="ARBA00023136"/>
    </source>
</evidence>
<dbReference type="PANTHER" id="PTHR24100:SF151">
    <property type="entry name" value="ICOS LIGAND"/>
    <property type="match status" value="1"/>
</dbReference>
<dbReference type="Ensembl" id="ENSCVAT00000012839.1">
    <property type="protein sequence ID" value="ENSCVAP00000021026.1"/>
    <property type="gene ID" value="ENSCVAG00000002792.1"/>
</dbReference>
<comment type="subcellular location">
    <subcellularLocation>
        <location evidence="1">Membrane</location>
    </subcellularLocation>
</comment>
<reference evidence="6" key="2">
    <citation type="submission" date="2025-09" db="UniProtKB">
        <authorList>
            <consortium name="Ensembl"/>
        </authorList>
    </citation>
    <scope>IDENTIFICATION</scope>
</reference>
<dbReference type="OMA" id="ERKHRWI"/>
<dbReference type="Gene3D" id="2.60.40.10">
    <property type="entry name" value="Immunoglobulins"/>
    <property type="match status" value="1"/>
</dbReference>
<dbReference type="GeneTree" id="ENSGT01120000276518"/>
<evidence type="ECO:0000313" key="6">
    <source>
        <dbReference type="Ensembl" id="ENSCVAP00000021026.1"/>
    </source>
</evidence>
<dbReference type="AlphaFoldDB" id="A0A3Q2DMU2"/>
<dbReference type="Proteomes" id="UP000265020">
    <property type="component" value="Unassembled WGS sequence"/>
</dbReference>
<dbReference type="InterPro" id="IPR013151">
    <property type="entry name" value="Immunoglobulin_dom"/>
</dbReference>
<dbReference type="InterPro" id="IPR036179">
    <property type="entry name" value="Ig-like_dom_sf"/>
</dbReference>
<dbReference type="Pfam" id="PF00047">
    <property type="entry name" value="ig"/>
    <property type="match status" value="1"/>
</dbReference>
<accession>A0A3Q2DMU2</accession>
<proteinExistence type="predicted"/>
<keyword evidence="3" id="KW-0393">Immunoglobulin domain</keyword>
<name>A0A3Q2DMU2_CYPVA</name>
<feature type="domain" description="Immunoglobulin-like beta-sandwich" evidence="5">
    <location>
        <begin position="37"/>
        <end position="73"/>
    </location>
</feature>
<feature type="region of interest" description="Disordered" evidence="4">
    <location>
        <begin position="1"/>
        <end position="26"/>
    </location>
</feature>